<evidence type="ECO:0000313" key="1">
    <source>
        <dbReference type="EMBL" id="CZF78820.1"/>
    </source>
</evidence>
<gene>
    <name evidence="1" type="ORF">GCE9029_01074</name>
</gene>
<evidence type="ECO:0000313" key="2">
    <source>
        <dbReference type="Proteomes" id="UP000071641"/>
    </source>
</evidence>
<dbReference type="STRING" id="1796497.GCE9029_01074"/>
<dbReference type="Proteomes" id="UP000071641">
    <property type="component" value="Unassembled WGS sequence"/>
</dbReference>
<dbReference type="EMBL" id="FIZX01000001">
    <property type="protein sequence ID" value="CZF78820.1"/>
    <property type="molecule type" value="Genomic_DNA"/>
</dbReference>
<protein>
    <submittedName>
        <fullName evidence="1">Uncharacterized protein</fullName>
    </submittedName>
</protein>
<dbReference type="AlphaFoldDB" id="A0A128EXC5"/>
<sequence>MVYRAEKCDPYALCFNDEAHIFNAKSLQTEGAL</sequence>
<organism evidence="1 2">
    <name type="scientific">Grimontia celer</name>
    <dbReference type="NCBI Taxonomy" id="1796497"/>
    <lineage>
        <taxon>Bacteria</taxon>
        <taxon>Pseudomonadati</taxon>
        <taxon>Pseudomonadota</taxon>
        <taxon>Gammaproteobacteria</taxon>
        <taxon>Vibrionales</taxon>
        <taxon>Vibrionaceae</taxon>
        <taxon>Grimontia</taxon>
    </lineage>
</organism>
<proteinExistence type="predicted"/>
<reference evidence="2" key="1">
    <citation type="submission" date="2016-02" db="EMBL/GenBank/DDBJ databases">
        <authorList>
            <person name="Rodrigo-Torres Lidia"/>
            <person name="Arahal R.David."/>
        </authorList>
    </citation>
    <scope>NUCLEOTIDE SEQUENCE [LARGE SCALE GENOMIC DNA]</scope>
    <source>
        <strain evidence="2">CECT 9029</strain>
    </source>
</reference>
<keyword evidence="2" id="KW-1185">Reference proteome</keyword>
<accession>A0A128EXC5</accession>
<name>A0A128EXC5_9GAMM</name>